<evidence type="ECO:0000313" key="3">
    <source>
        <dbReference type="EMBL" id="KAJ8783409.1"/>
    </source>
</evidence>
<dbReference type="PANTHER" id="PTHR47219:SF21">
    <property type="entry name" value="TBC1 DOMAIN FAMILY MEMBER 14"/>
    <property type="match status" value="1"/>
</dbReference>
<dbReference type="GO" id="GO:0031267">
    <property type="term" value="F:small GTPase binding"/>
    <property type="evidence" value="ECO:0007669"/>
    <property type="project" value="TreeGrafter"/>
</dbReference>
<evidence type="ECO:0000256" key="1">
    <source>
        <dbReference type="SAM" id="MobiDB-lite"/>
    </source>
</evidence>
<accession>A0AB34GYC5</accession>
<name>A0AB34GYC5_ESCRO</name>
<dbReference type="InterPro" id="IPR035969">
    <property type="entry name" value="Rab-GAP_TBC_sf"/>
</dbReference>
<keyword evidence="4" id="KW-1185">Reference proteome</keyword>
<organism evidence="3 4">
    <name type="scientific">Eschrichtius robustus</name>
    <name type="common">California gray whale</name>
    <name type="synonym">Eschrichtius gibbosus</name>
    <dbReference type="NCBI Taxonomy" id="9764"/>
    <lineage>
        <taxon>Eukaryota</taxon>
        <taxon>Metazoa</taxon>
        <taxon>Chordata</taxon>
        <taxon>Craniata</taxon>
        <taxon>Vertebrata</taxon>
        <taxon>Euteleostomi</taxon>
        <taxon>Mammalia</taxon>
        <taxon>Eutheria</taxon>
        <taxon>Laurasiatheria</taxon>
        <taxon>Artiodactyla</taxon>
        <taxon>Whippomorpha</taxon>
        <taxon>Cetacea</taxon>
        <taxon>Mysticeti</taxon>
        <taxon>Eschrichtiidae</taxon>
        <taxon>Eschrichtius</taxon>
    </lineage>
</organism>
<dbReference type="PROSITE" id="PS50086">
    <property type="entry name" value="TBC_RABGAP"/>
    <property type="match status" value="1"/>
</dbReference>
<dbReference type="InterPro" id="IPR000195">
    <property type="entry name" value="Rab-GAP-TBC_dom"/>
</dbReference>
<sequence>MPCLSASSPVCVQLCRGWRLCSRTPFTRPLGVCPPSAALRQCLLAPHTVPSRLPFLEQARKKGSHRHAAVSSERPELFDICLARAKERWRCFSTGGSEVENEDAGFSAADREASLELIKLDISRTFPNLCIFQQDGMAGPWHSSCSHTVDAHSEHVMWAEPVSPVSSDTLASGGPYHDMLHSILGAYTCYRPDVGYVQGMSFIAAVLILNLDTADAFIAFSNLLNKPCQMAFFRVDHGLGERLSVHSAAAQHGMNAVSGTRRGPSPGDRPRGQVHKVTREFEPRRDVSMRCCSIIRAAAVGVVMWEPKAQGREWQARAQRPSLVHLGCQAEELGQDYRGQRERLKSFAWGED</sequence>
<protein>
    <recommendedName>
        <fullName evidence="2">Rab-GAP TBC domain-containing protein</fullName>
    </recommendedName>
</protein>
<feature type="domain" description="Rab-GAP TBC" evidence="2">
    <location>
        <begin position="79"/>
        <end position="352"/>
    </location>
</feature>
<dbReference type="PANTHER" id="PTHR47219">
    <property type="entry name" value="RAB GTPASE-ACTIVATING PROTEIN 1-LIKE"/>
    <property type="match status" value="1"/>
</dbReference>
<dbReference type="EMBL" id="JAIQCJ010002084">
    <property type="protein sequence ID" value="KAJ8783409.1"/>
    <property type="molecule type" value="Genomic_DNA"/>
</dbReference>
<gene>
    <name evidence="3" type="ORF">J1605_009114</name>
</gene>
<reference evidence="3 4" key="1">
    <citation type="submission" date="2022-11" db="EMBL/GenBank/DDBJ databases">
        <title>Whole genome sequence of Eschrichtius robustus ER-17-0199.</title>
        <authorList>
            <person name="Bruniche-Olsen A."/>
            <person name="Black A.N."/>
            <person name="Fields C.J."/>
            <person name="Walden K."/>
            <person name="Dewoody J.A."/>
        </authorList>
    </citation>
    <scope>NUCLEOTIDE SEQUENCE [LARGE SCALE GENOMIC DNA]</scope>
    <source>
        <strain evidence="3">ER-17-0199</strain>
        <tissue evidence="3">Blubber</tissue>
    </source>
</reference>
<proteinExistence type="predicted"/>
<dbReference type="AlphaFoldDB" id="A0AB34GYC5"/>
<dbReference type="Proteomes" id="UP001159641">
    <property type="component" value="Unassembled WGS sequence"/>
</dbReference>
<dbReference type="Gene3D" id="1.10.8.270">
    <property type="entry name" value="putative rabgap domain of human tbc1 domain family member 14 like domains"/>
    <property type="match status" value="1"/>
</dbReference>
<dbReference type="GO" id="GO:0005096">
    <property type="term" value="F:GTPase activator activity"/>
    <property type="evidence" value="ECO:0007669"/>
    <property type="project" value="TreeGrafter"/>
</dbReference>
<evidence type="ECO:0000259" key="2">
    <source>
        <dbReference type="PROSITE" id="PS50086"/>
    </source>
</evidence>
<feature type="region of interest" description="Disordered" evidence="1">
    <location>
        <begin position="253"/>
        <end position="274"/>
    </location>
</feature>
<dbReference type="Pfam" id="PF00566">
    <property type="entry name" value="RabGAP-TBC"/>
    <property type="match status" value="1"/>
</dbReference>
<dbReference type="InterPro" id="IPR050302">
    <property type="entry name" value="Rab_GAP_TBC_domain"/>
</dbReference>
<evidence type="ECO:0000313" key="4">
    <source>
        <dbReference type="Proteomes" id="UP001159641"/>
    </source>
</evidence>
<dbReference type="SUPFAM" id="SSF47923">
    <property type="entry name" value="Ypt/Rab-GAP domain of gyp1p"/>
    <property type="match status" value="1"/>
</dbReference>
<comment type="caution">
    <text evidence="3">The sequence shown here is derived from an EMBL/GenBank/DDBJ whole genome shotgun (WGS) entry which is preliminary data.</text>
</comment>